<sequence length="120" mass="14408">MSTGTCVEDNTYNYCNKLSEEVLLHSWIKIEDLWNELPRVDELFAKPLMRQTTTYNRKNHYDLEWAELVMRKFLTDYEDTDKNLQKPHLEGWYGVNVWVLIVDHGLRNIKDLEIVKYLLS</sequence>
<accession>A0A9N9HPE0</accession>
<gene>
    <name evidence="1" type="ORF">DERYTH_LOCUS12856</name>
</gene>
<dbReference type="EMBL" id="CAJVPY010008642">
    <property type="protein sequence ID" value="CAG8698841.1"/>
    <property type="molecule type" value="Genomic_DNA"/>
</dbReference>
<protein>
    <submittedName>
        <fullName evidence="1">1898_t:CDS:1</fullName>
    </submittedName>
</protein>
<proteinExistence type="predicted"/>
<dbReference type="OrthoDB" id="5340906at2759"/>
<organism evidence="1 2">
    <name type="scientific">Dentiscutata erythropus</name>
    <dbReference type="NCBI Taxonomy" id="1348616"/>
    <lineage>
        <taxon>Eukaryota</taxon>
        <taxon>Fungi</taxon>
        <taxon>Fungi incertae sedis</taxon>
        <taxon>Mucoromycota</taxon>
        <taxon>Glomeromycotina</taxon>
        <taxon>Glomeromycetes</taxon>
        <taxon>Diversisporales</taxon>
        <taxon>Gigasporaceae</taxon>
        <taxon>Dentiscutata</taxon>
    </lineage>
</organism>
<dbReference type="Proteomes" id="UP000789405">
    <property type="component" value="Unassembled WGS sequence"/>
</dbReference>
<comment type="caution">
    <text evidence="1">The sequence shown here is derived from an EMBL/GenBank/DDBJ whole genome shotgun (WGS) entry which is preliminary data.</text>
</comment>
<keyword evidence="2" id="KW-1185">Reference proteome</keyword>
<reference evidence="1" key="1">
    <citation type="submission" date="2021-06" db="EMBL/GenBank/DDBJ databases">
        <authorList>
            <person name="Kallberg Y."/>
            <person name="Tangrot J."/>
            <person name="Rosling A."/>
        </authorList>
    </citation>
    <scope>NUCLEOTIDE SEQUENCE</scope>
    <source>
        <strain evidence="1">MA453B</strain>
    </source>
</reference>
<evidence type="ECO:0000313" key="1">
    <source>
        <dbReference type="EMBL" id="CAG8698841.1"/>
    </source>
</evidence>
<evidence type="ECO:0000313" key="2">
    <source>
        <dbReference type="Proteomes" id="UP000789405"/>
    </source>
</evidence>
<dbReference type="AlphaFoldDB" id="A0A9N9HPE0"/>
<name>A0A9N9HPE0_9GLOM</name>